<reference evidence="2 3" key="1">
    <citation type="submission" date="2017-12" db="EMBL/GenBank/DDBJ databases">
        <title>Comparative genomics of Botrytis spp.</title>
        <authorList>
            <person name="Valero-Jimenez C.A."/>
            <person name="Tapia P."/>
            <person name="Veloso J."/>
            <person name="Silva-Moreno E."/>
            <person name="Staats M."/>
            <person name="Valdes J.H."/>
            <person name="Van Kan J.A.L."/>
        </authorList>
    </citation>
    <scope>NUCLEOTIDE SEQUENCE [LARGE SCALE GENOMIC DNA]</scope>
    <source>
        <strain evidence="2 3">Bt9001</strain>
    </source>
</reference>
<accession>A0A4Z1FA73</accession>
<gene>
    <name evidence="2" type="ORF">BTUL_0010g00100</name>
</gene>
<comment type="caution">
    <text evidence="2">The sequence shown here is derived from an EMBL/GenBank/DDBJ whole genome shotgun (WGS) entry which is preliminary data.</text>
</comment>
<organism evidence="2 3">
    <name type="scientific">Botrytis tulipae</name>
    <dbReference type="NCBI Taxonomy" id="87230"/>
    <lineage>
        <taxon>Eukaryota</taxon>
        <taxon>Fungi</taxon>
        <taxon>Dikarya</taxon>
        <taxon>Ascomycota</taxon>
        <taxon>Pezizomycotina</taxon>
        <taxon>Leotiomycetes</taxon>
        <taxon>Helotiales</taxon>
        <taxon>Sclerotiniaceae</taxon>
        <taxon>Botrytis</taxon>
    </lineage>
</organism>
<dbReference type="OrthoDB" id="3550679at2759"/>
<protein>
    <submittedName>
        <fullName evidence="2">Uncharacterized protein</fullName>
    </submittedName>
</protein>
<dbReference type="Proteomes" id="UP000297777">
    <property type="component" value="Unassembled WGS sequence"/>
</dbReference>
<evidence type="ECO:0000256" key="1">
    <source>
        <dbReference type="SAM" id="MobiDB-lite"/>
    </source>
</evidence>
<sequence length="221" mass="21600">MSCTDPNDTLFPVLVLAGSDEYVNACTAGNITSNSAAVSAMTKCCGSAPVNVIMDGCYSYCNVTSSADQQAFEQCFGSSAGITPDVDYGCTLDDASGHEIPGSGTITPSSTSAAIATLVPITVTTSSGSTTTTATSGQATATVAANSTSGTEKPSTTSKTSGSASASASGTEKPSTTSKTSGSASSSAATASTTANAGPTVKQFSKGAMVVIALAFARLLV</sequence>
<proteinExistence type="predicted"/>
<name>A0A4Z1FA73_9HELO</name>
<dbReference type="EMBL" id="PQXH01000010">
    <property type="protein sequence ID" value="TGO18341.1"/>
    <property type="molecule type" value="Genomic_DNA"/>
</dbReference>
<feature type="region of interest" description="Disordered" evidence="1">
    <location>
        <begin position="126"/>
        <end position="199"/>
    </location>
</feature>
<evidence type="ECO:0000313" key="3">
    <source>
        <dbReference type="Proteomes" id="UP000297777"/>
    </source>
</evidence>
<evidence type="ECO:0000313" key="2">
    <source>
        <dbReference type="EMBL" id="TGO18341.1"/>
    </source>
</evidence>
<keyword evidence="3" id="KW-1185">Reference proteome</keyword>
<dbReference type="AlphaFoldDB" id="A0A4Z1FA73"/>